<name>A0A0R1XC68_9LACO</name>
<gene>
    <name evidence="1" type="ORF">FC91_GL002706</name>
</gene>
<organism evidence="1 2">
    <name type="scientific">Schleiferilactobacillus harbinensis DSM 16991</name>
    <dbReference type="NCBI Taxonomy" id="1122147"/>
    <lineage>
        <taxon>Bacteria</taxon>
        <taxon>Bacillati</taxon>
        <taxon>Bacillota</taxon>
        <taxon>Bacilli</taxon>
        <taxon>Lactobacillales</taxon>
        <taxon>Lactobacillaceae</taxon>
        <taxon>Schleiferilactobacillus</taxon>
    </lineage>
</organism>
<evidence type="ECO:0000313" key="2">
    <source>
        <dbReference type="Proteomes" id="UP000050949"/>
    </source>
</evidence>
<dbReference type="PATRIC" id="fig|1122147.4.peg.2789"/>
<accession>A0A0R1XC68</accession>
<reference evidence="1 2" key="1">
    <citation type="journal article" date="2015" name="Genome Announc.">
        <title>Expanding the biotechnology potential of lactobacilli through comparative genomics of 213 strains and associated genera.</title>
        <authorList>
            <person name="Sun Z."/>
            <person name="Harris H.M."/>
            <person name="McCann A."/>
            <person name="Guo C."/>
            <person name="Argimon S."/>
            <person name="Zhang W."/>
            <person name="Yang X."/>
            <person name="Jeffery I.B."/>
            <person name="Cooney J.C."/>
            <person name="Kagawa T.F."/>
            <person name="Liu W."/>
            <person name="Song Y."/>
            <person name="Salvetti E."/>
            <person name="Wrobel A."/>
            <person name="Rasinkangas P."/>
            <person name="Parkhill J."/>
            <person name="Rea M.C."/>
            <person name="O'Sullivan O."/>
            <person name="Ritari J."/>
            <person name="Douillard F.P."/>
            <person name="Paul Ross R."/>
            <person name="Yang R."/>
            <person name="Briner A.E."/>
            <person name="Felis G.E."/>
            <person name="de Vos W.M."/>
            <person name="Barrangou R."/>
            <person name="Klaenhammer T.R."/>
            <person name="Caufield P.W."/>
            <person name="Cui Y."/>
            <person name="Zhang H."/>
            <person name="O'Toole P.W."/>
        </authorList>
    </citation>
    <scope>NUCLEOTIDE SEQUENCE [LARGE SCALE GENOMIC DNA]</scope>
    <source>
        <strain evidence="1 2">DSM 16991</strain>
    </source>
</reference>
<comment type="caution">
    <text evidence="1">The sequence shown here is derived from an EMBL/GenBank/DDBJ whole genome shotgun (WGS) entry which is preliminary data.</text>
</comment>
<dbReference type="EMBL" id="AZFW01000052">
    <property type="protein sequence ID" value="KRM27269.1"/>
    <property type="molecule type" value="Genomic_DNA"/>
</dbReference>
<sequence>MMVFEGDAGKIANRADMNYQKRFGKYPPFTAIDKFMPNDIVLRESVAKKYAEYLASLSEPLPNDDPPDRLY</sequence>
<dbReference type="AlphaFoldDB" id="A0A0R1XC68"/>
<proteinExistence type="predicted"/>
<protein>
    <submittedName>
        <fullName evidence="1">Uncharacterized protein</fullName>
    </submittedName>
</protein>
<evidence type="ECO:0000313" key="1">
    <source>
        <dbReference type="EMBL" id="KRM27269.1"/>
    </source>
</evidence>
<dbReference type="RefSeq" id="WP_027828841.1">
    <property type="nucleotide sequence ID" value="NZ_AUEH01000030.1"/>
</dbReference>
<dbReference type="Proteomes" id="UP000050949">
    <property type="component" value="Unassembled WGS sequence"/>
</dbReference>